<proteinExistence type="inferred from homology"/>
<keyword evidence="6 15" id="KW-1133">Transmembrane helix</keyword>
<keyword evidence="12 15" id="KW-0675">Receptor</keyword>
<dbReference type="AlphaFoldDB" id="A0A8W8KMN2"/>
<evidence type="ECO:0000256" key="3">
    <source>
        <dbReference type="ARBA" id="ARBA00022606"/>
    </source>
</evidence>
<feature type="domain" description="G-protein coupled receptors family 1 profile" evidence="17">
    <location>
        <begin position="65"/>
        <end position="329"/>
    </location>
</feature>
<dbReference type="InterPro" id="IPR001760">
    <property type="entry name" value="Opsin"/>
</dbReference>
<evidence type="ECO:0000256" key="15">
    <source>
        <dbReference type="RuleBase" id="RU004951"/>
    </source>
</evidence>
<evidence type="ECO:0000256" key="12">
    <source>
        <dbReference type="ARBA" id="ARBA00023170"/>
    </source>
</evidence>
<feature type="region of interest" description="Disordered" evidence="16">
    <location>
        <begin position="488"/>
        <end position="519"/>
    </location>
</feature>
<dbReference type="PRINTS" id="PR00237">
    <property type="entry name" value="GPCRRHODOPSN"/>
</dbReference>
<dbReference type="InterPro" id="IPR027430">
    <property type="entry name" value="Retinal_BS"/>
</dbReference>
<keyword evidence="13 15" id="KW-0807">Transducer</keyword>
<evidence type="ECO:0000313" key="19">
    <source>
        <dbReference type="Proteomes" id="UP000005408"/>
    </source>
</evidence>
<dbReference type="GO" id="GO:0004930">
    <property type="term" value="F:G protein-coupled receptor activity"/>
    <property type="evidence" value="ECO:0007669"/>
    <property type="project" value="UniProtKB-KW"/>
</dbReference>
<keyword evidence="2 15" id="KW-0600">Photoreceptor protein</keyword>
<comment type="caution">
    <text evidence="15">Lacks conserved residue(s) required for the propagation of feature annotation.</text>
</comment>
<dbReference type="OrthoDB" id="9996086at2759"/>
<keyword evidence="5 15" id="KW-0681">Retinal protein</keyword>
<dbReference type="SUPFAM" id="SSF81321">
    <property type="entry name" value="Family A G protein-coupled receptor-like"/>
    <property type="match status" value="1"/>
</dbReference>
<evidence type="ECO:0000256" key="11">
    <source>
        <dbReference type="ARBA" id="ARBA00023157"/>
    </source>
</evidence>
<dbReference type="InterPro" id="IPR050125">
    <property type="entry name" value="GPCR_opsins"/>
</dbReference>
<feature type="transmembrane region" description="Helical" evidence="15">
    <location>
        <begin position="214"/>
        <end position="241"/>
    </location>
</feature>
<feature type="transmembrane region" description="Helical" evidence="15">
    <location>
        <begin position="124"/>
        <end position="145"/>
    </location>
</feature>
<keyword evidence="4 15" id="KW-0812">Transmembrane</keyword>
<dbReference type="SMR" id="A0A8W8KMN2"/>
<reference evidence="18" key="1">
    <citation type="submission" date="2022-08" db="UniProtKB">
        <authorList>
            <consortium name="EnsemblMetazoa"/>
        </authorList>
    </citation>
    <scope>IDENTIFICATION</scope>
    <source>
        <strain evidence="18">05x7-T-G4-1.051#20</strain>
    </source>
</reference>
<evidence type="ECO:0000256" key="1">
    <source>
        <dbReference type="ARBA" id="ARBA00004141"/>
    </source>
</evidence>
<feature type="transmembrane region" description="Helical" evidence="15">
    <location>
        <begin position="273"/>
        <end position="291"/>
    </location>
</feature>
<evidence type="ECO:0000259" key="17">
    <source>
        <dbReference type="PROSITE" id="PS50262"/>
    </source>
</evidence>
<evidence type="ECO:0000256" key="10">
    <source>
        <dbReference type="ARBA" id="ARBA00023139"/>
    </source>
</evidence>
<dbReference type="InterPro" id="IPR017452">
    <property type="entry name" value="GPCR_Rhodpsn_7TM"/>
</dbReference>
<evidence type="ECO:0000256" key="13">
    <source>
        <dbReference type="ARBA" id="ARBA00023224"/>
    </source>
</evidence>
<sequence>MDSTATYLPPTTVTDISMNETTTHIFDTYTFFVHPHWYNFPLVSDNWHYAIGVFISIVGIIGIFGNATVIYIFSTTKNLKTPSNMFIVNLALSDMIFSLVMGFPLLTISAFNKKWIWGNTACELYGLVGGIFGLMSITTLSAISVDRYYAIAHPLRAARNMTRKKAFIMICIVWVWSLCASLPPLFGWGRYVAEGFQTSCTFDYLTTTPNNRTYIFFLYLFGFAAPLLVIALSYILIIRALKKHERKMQQMAAKMKVDDIKANQEKTKAEVKVAKVAIIIVFFYMLSWSPYATVALIGQFGPAEWVTPFLSELPVMLAKASAMHNPIVYALSHPKFREALYKRAPWIFCCCEPPSKATPRTSKATNVSRTMSGLSDTVGGAASELSSCVSNLSDTRENTLEMRRTGKNSNDQETGNSSQLIQGLVQALVGVTNQQNRQVVYLPQNQSAQQAQGADQNNVFVVDNGGQKIDIKAYLQEIIAAEKIADAVKDTETNSVEMRNEPSTSQDEKEASKVESHHV</sequence>
<dbReference type="PROSITE" id="PS00238">
    <property type="entry name" value="OPSIN"/>
    <property type="match status" value="1"/>
</dbReference>
<comment type="similarity">
    <text evidence="15">Belongs to the G-protein coupled receptor 1 family. Opsin subfamily.</text>
</comment>
<keyword evidence="11" id="KW-1015">Disulfide bond</keyword>
<dbReference type="Proteomes" id="UP000005408">
    <property type="component" value="Unassembled WGS sequence"/>
</dbReference>
<evidence type="ECO:0000256" key="4">
    <source>
        <dbReference type="ARBA" id="ARBA00022692"/>
    </source>
</evidence>
<evidence type="ECO:0000256" key="9">
    <source>
        <dbReference type="ARBA" id="ARBA00023136"/>
    </source>
</evidence>
<evidence type="ECO:0000256" key="7">
    <source>
        <dbReference type="ARBA" id="ARBA00022991"/>
    </source>
</evidence>
<keyword evidence="14" id="KW-0449">Lipoprotein</keyword>
<feature type="transmembrane region" description="Helical" evidence="15">
    <location>
        <begin position="86"/>
        <end position="112"/>
    </location>
</feature>
<organism evidence="18 19">
    <name type="scientific">Magallana gigas</name>
    <name type="common">Pacific oyster</name>
    <name type="synonym">Crassostrea gigas</name>
    <dbReference type="NCBI Taxonomy" id="29159"/>
    <lineage>
        <taxon>Eukaryota</taxon>
        <taxon>Metazoa</taxon>
        <taxon>Spiralia</taxon>
        <taxon>Lophotrochozoa</taxon>
        <taxon>Mollusca</taxon>
        <taxon>Bivalvia</taxon>
        <taxon>Autobranchia</taxon>
        <taxon>Pteriomorphia</taxon>
        <taxon>Ostreida</taxon>
        <taxon>Ostreoidea</taxon>
        <taxon>Ostreidae</taxon>
        <taxon>Magallana</taxon>
    </lineage>
</organism>
<dbReference type="GO" id="GO:0007601">
    <property type="term" value="P:visual perception"/>
    <property type="evidence" value="ECO:0007669"/>
    <property type="project" value="InterPro"/>
</dbReference>
<feature type="transmembrane region" description="Helical" evidence="15">
    <location>
        <begin position="166"/>
        <end position="186"/>
    </location>
</feature>
<dbReference type="InterPro" id="IPR000276">
    <property type="entry name" value="GPCR_Rhodpsn"/>
</dbReference>
<feature type="compositionally biased region" description="Basic and acidic residues" evidence="16">
    <location>
        <begin position="506"/>
        <end position="519"/>
    </location>
</feature>
<dbReference type="FunFam" id="1.20.1070.10:FF:000044">
    <property type="entry name" value="Opsin, ultraviolet-sensitive"/>
    <property type="match status" value="1"/>
</dbReference>
<dbReference type="Pfam" id="PF00001">
    <property type="entry name" value="7tm_1"/>
    <property type="match status" value="1"/>
</dbReference>
<evidence type="ECO:0000256" key="6">
    <source>
        <dbReference type="ARBA" id="ARBA00022989"/>
    </source>
</evidence>
<dbReference type="OMA" id="CYFFIYR"/>
<feature type="transmembrane region" description="Helical" evidence="15">
    <location>
        <begin position="47"/>
        <end position="74"/>
    </location>
</feature>
<evidence type="ECO:0000256" key="16">
    <source>
        <dbReference type="SAM" id="MobiDB-lite"/>
    </source>
</evidence>
<dbReference type="PROSITE" id="PS50262">
    <property type="entry name" value="G_PROTEIN_RECEP_F1_2"/>
    <property type="match status" value="1"/>
</dbReference>
<keyword evidence="19" id="KW-1185">Reference proteome</keyword>
<protein>
    <recommendedName>
        <fullName evidence="17">G-protein coupled receptors family 1 profile domain-containing protein</fullName>
    </recommendedName>
</protein>
<dbReference type="GO" id="GO:0009881">
    <property type="term" value="F:photoreceptor activity"/>
    <property type="evidence" value="ECO:0007669"/>
    <property type="project" value="UniProtKB-KW"/>
</dbReference>
<accession>A0A8W8KMN2</accession>
<dbReference type="GO" id="GO:0007602">
    <property type="term" value="P:phototransduction"/>
    <property type="evidence" value="ECO:0007669"/>
    <property type="project" value="UniProtKB-KW"/>
</dbReference>
<dbReference type="PROSITE" id="PS00237">
    <property type="entry name" value="G_PROTEIN_RECEP_F1_1"/>
    <property type="match status" value="1"/>
</dbReference>
<dbReference type="GO" id="GO:0016020">
    <property type="term" value="C:membrane"/>
    <property type="evidence" value="ECO:0007669"/>
    <property type="project" value="UniProtKB-SubCell"/>
</dbReference>
<keyword evidence="7 15" id="KW-0157">Chromophore</keyword>
<keyword evidence="9 15" id="KW-0472">Membrane</keyword>
<evidence type="ECO:0000256" key="2">
    <source>
        <dbReference type="ARBA" id="ARBA00022543"/>
    </source>
</evidence>
<keyword evidence="8 15" id="KW-0297">G-protein coupled receptor</keyword>
<keyword evidence="10" id="KW-0564">Palmitate</keyword>
<dbReference type="PRINTS" id="PR00238">
    <property type="entry name" value="OPSIN"/>
</dbReference>
<dbReference type="CDD" id="cd15337">
    <property type="entry name" value="7tmA_Opsin_Gq_invertebrates"/>
    <property type="match status" value="1"/>
</dbReference>
<keyword evidence="3 15" id="KW-0716">Sensory transduction</keyword>
<dbReference type="PANTHER" id="PTHR24240">
    <property type="entry name" value="OPSIN"/>
    <property type="match status" value="1"/>
</dbReference>
<dbReference type="SMART" id="SM01381">
    <property type="entry name" value="7TM_GPCR_Srsx"/>
    <property type="match status" value="1"/>
</dbReference>
<comment type="subcellular location">
    <subcellularLocation>
        <location evidence="1 15">Membrane</location>
        <topology evidence="1 15">Multi-pass membrane protein</topology>
    </subcellularLocation>
</comment>
<dbReference type="Gene3D" id="1.20.1070.10">
    <property type="entry name" value="Rhodopsin 7-helix transmembrane proteins"/>
    <property type="match status" value="1"/>
</dbReference>
<name>A0A8W8KMN2_MAGGI</name>
<evidence type="ECO:0000256" key="8">
    <source>
        <dbReference type="ARBA" id="ARBA00023040"/>
    </source>
</evidence>
<evidence type="ECO:0000256" key="14">
    <source>
        <dbReference type="ARBA" id="ARBA00023288"/>
    </source>
</evidence>
<dbReference type="EnsemblMetazoa" id="G2416.1">
    <property type="protein sequence ID" value="G2416.1:cds"/>
    <property type="gene ID" value="G2416"/>
</dbReference>
<evidence type="ECO:0000256" key="5">
    <source>
        <dbReference type="ARBA" id="ARBA00022925"/>
    </source>
</evidence>
<feature type="compositionally biased region" description="Polar residues" evidence="16">
    <location>
        <begin position="493"/>
        <end position="505"/>
    </location>
</feature>
<evidence type="ECO:0000313" key="18">
    <source>
        <dbReference type="EnsemblMetazoa" id="G2416.1:cds"/>
    </source>
</evidence>